<accession>A0A835Y140</accession>
<reference evidence="5" key="1">
    <citation type="journal article" date="2020" name="bioRxiv">
        <title>Comparative genomics of Chlamydomonas.</title>
        <authorList>
            <person name="Craig R.J."/>
            <person name="Hasan A.R."/>
            <person name="Ness R.W."/>
            <person name="Keightley P.D."/>
        </authorList>
    </citation>
    <scope>NUCLEOTIDE SEQUENCE</scope>
    <source>
        <strain evidence="5">CCAP 11/70</strain>
    </source>
</reference>
<evidence type="ECO:0000256" key="3">
    <source>
        <dbReference type="SAM" id="MobiDB-lite"/>
    </source>
</evidence>
<dbReference type="PANTHER" id="PTHR31906">
    <property type="entry name" value="PLASTID-LIPID-ASSOCIATED PROTEIN 4, CHLOROPLASTIC-RELATED"/>
    <property type="match status" value="1"/>
</dbReference>
<feature type="region of interest" description="Disordered" evidence="3">
    <location>
        <begin position="1"/>
        <end position="20"/>
    </location>
</feature>
<name>A0A835Y140_9CHLO</name>
<dbReference type="OrthoDB" id="423069at2759"/>
<dbReference type="Pfam" id="PF04755">
    <property type="entry name" value="PAP_fibrillin"/>
    <property type="match status" value="1"/>
</dbReference>
<keyword evidence="2" id="KW-0934">Plastid</keyword>
<organism evidence="5 6">
    <name type="scientific">Edaphochlamys debaryana</name>
    <dbReference type="NCBI Taxonomy" id="47281"/>
    <lineage>
        <taxon>Eukaryota</taxon>
        <taxon>Viridiplantae</taxon>
        <taxon>Chlorophyta</taxon>
        <taxon>core chlorophytes</taxon>
        <taxon>Chlorophyceae</taxon>
        <taxon>CS clade</taxon>
        <taxon>Chlamydomonadales</taxon>
        <taxon>Chlamydomonadales incertae sedis</taxon>
        <taxon>Edaphochlamys</taxon>
    </lineage>
</organism>
<dbReference type="Proteomes" id="UP000612055">
    <property type="component" value="Unassembled WGS sequence"/>
</dbReference>
<comment type="subcellular location">
    <subcellularLocation>
        <location evidence="1">Plastid</location>
    </subcellularLocation>
</comment>
<proteinExistence type="predicted"/>
<evidence type="ECO:0000256" key="2">
    <source>
        <dbReference type="ARBA" id="ARBA00022640"/>
    </source>
</evidence>
<gene>
    <name evidence="5" type="ORF">HYH03_011016</name>
</gene>
<dbReference type="EMBL" id="JAEHOE010000060">
    <property type="protein sequence ID" value="KAG2490625.1"/>
    <property type="molecule type" value="Genomic_DNA"/>
</dbReference>
<evidence type="ECO:0000313" key="5">
    <source>
        <dbReference type="EMBL" id="KAG2490625.1"/>
    </source>
</evidence>
<dbReference type="GO" id="GO:0009536">
    <property type="term" value="C:plastid"/>
    <property type="evidence" value="ECO:0007669"/>
    <property type="project" value="UniProtKB-SubCell"/>
</dbReference>
<sequence>MQLSARSGTVLRRPGHALNRGPRRALITQATKSAVSTKEAAAAKAELLRLVKGTERGVSTSASDLSAIKSAVQVLRAAGEGSATTGAEQSGTWELVWTTEKETLFILEKAPVFGTRAGGVYQVIDTAGDGSGPYLQNVITFPPEGAFIVDSAINVEGPQRVGFSFTAAKLKLPAGRNVPVPPFGKGWFDNVYMDKDIRVSCDSRGDTLVTTRVGPPKRFT</sequence>
<protein>
    <recommendedName>
        <fullName evidence="4">Plastid lipid-associated protein/fibrillin conserved domain-containing protein</fullName>
    </recommendedName>
</protein>
<keyword evidence="6" id="KW-1185">Reference proteome</keyword>
<evidence type="ECO:0000259" key="4">
    <source>
        <dbReference type="Pfam" id="PF04755"/>
    </source>
</evidence>
<comment type="caution">
    <text evidence="5">The sequence shown here is derived from an EMBL/GenBank/DDBJ whole genome shotgun (WGS) entry which is preliminary data.</text>
</comment>
<dbReference type="InterPro" id="IPR006843">
    <property type="entry name" value="PAP/fibrillin_dom"/>
</dbReference>
<evidence type="ECO:0000313" key="6">
    <source>
        <dbReference type="Proteomes" id="UP000612055"/>
    </source>
</evidence>
<dbReference type="InterPro" id="IPR039633">
    <property type="entry name" value="PAP"/>
</dbReference>
<dbReference type="AlphaFoldDB" id="A0A835Y140"/>
<evidence type="ECO:0000256" key="1">
    <source>
        <dbReference type="ARBA" id="ARBA00004474"/>
    </source>
</evidence>
<feature type="domain" description="Plastid lipid-associated protein/fibrillin conserved" evidence="4">
    <location>
        <begin position="43"/>
        <end position="209"/>
    </location>
</feature>